<sequence length="37" mass="3723">MQRRSLGKTLGAFAAASALLAVPAFTAQAYNPTGGTL</sequence>
<dbReference type="EMBL" id="JAUSYA010000001">
    <property type="protein sequence ID" value="MDQ0688389.1"/>
    <property type="molecule type" value="Genomic_DNA"/>
</dbReference>
<evidence type="ECO:0000256" key="1">
    <source>
        <dbReference type="SAM" id="SignalP"/>
    </source>
</evidence>
<proteinExistence type="predicted"/>
<accession>A0ABU0QCJ9</accession>
<gene>
    <name evidence="2" type="ORF">QFZ56_007352</name>
</gene>
<evidence type="ECO:0000313" key="3">
    <source>
        <dbReference type="Proteomes" id="UP001243364"/>
    </source>
</evidence>
<keyword evidence="1" id="KW-0732">Signal</keyword>
<organism evidence="2 3">
    <name type="scientific">Streptomyces achromogenes</name>
    <dbReference type="NCBI Taxonomy" id="67255"/>
    <lineage>
        <taxon>Bacteria</taxon>
        <taxon>Bacillati</taxon>
        <taxon>Actinomycetota</taxon>
        <taxon>Actinomycetes</taxon>
        <taxon>Kitasatosporales</taxon>
        <taxon>Streptomycetaceae</taxon>
        <taxon>Streptomyces</taxon>
    </lineage>
</organism>
<feature type="signal peptide" evidence="1">
    <location>
        <begin position="1"/>
        <end position="29"/>
    </location>
</feature>
<keyword evidence="3" id="KW-1185">Reference proteome</keyword>
<protein>
    <submittedName>
        <fullName evidence="2">Uncharacterized protein</fullName>
    </submittedName>
</protein>
<dbReference type="Proteomes" id="UP001243364">
    <property type="component" value="Unassembled WGS sequence"/>
</dbReference>
<reference evidence="2 3" key="1">
    <citation type="submission" date="2023-07" db="EMBL/GenBank/DDBJ databases">
        <title>Comparative genomics of wheat-associated soil bacteria to identify genetic determinants of phenazine resistance.</title>
        <authorList>
            <person name="Mouncey N."/>
        </authorList>
    </citation>
    <scope>NUCLEOTIDE SEQUENCE [LARGE SCALE GENOMIC DNA]</scope>
    <source>
        <strain evidence="2 3">W4I19-2</strain>
    </source>
</reference>
<evidence type="ECO:0000313" key="2">
    <source>
        <dbReference type="EMBL" id="MDQ0688389.1"/>
    </source>
</evidence>
<feature type="chain" id="PRO_5046431703" evidence="1">
    <location>
        <begin position="30"/>
        <end position="37"/>
    </location>
</feature>
<comment type="caution">
    <text evidence="2">The sequence shown here is derived from an EMBL/GenBank/DDBJ whole genome shotgun (WGS) entry which is preliminary data.</text>
</comment>
<name>A0ABU0QCJ9_STRAH</name>